<sequence>MNVKYLAKFGGSALGAVGAVRSLAKARRENDRLRLIDAVLSVLSVAVTIAIVVRELREQQNTNSRVIELEDH</sequence>
<dbReference type="AlphaFoldDB" id="A0A4R5CP27"/>
<protein>
    <submittedName>
        <fullName evidence="1">Uncharacterized protein</fullName>
    </submittedName>
</protein>
<dbReference type="RefSeq" id="WP_131898537.1">
    <property type="nucleotide sequence ID" value="NZ_SMKZ01000037.1"/>
</dbReference>
<keyword evidence="2" id="KW-1185">Reference proteome</keyword>
<dbReference type="InParanoid" id="A0A4R5CP27"/>
<organism evidence="1 2">
    <name type="scientific">Jiangella asiatica</name>
    <dbReference type="NCBI Taxonomy" id="2530372"/>
    <lineage>
        <taxon>Bacteria</taxon>
        <taxon>Bacillati</taxon>
        <taxon>Actinomycetota</taxon>
        <taxon>Actinomycetes</taxon>
        <taxon>Jiangellales</taxon>
        <taxon>Jiangellaceae</taxon>
        <taxon>Jiangella</taxon>
    </lineage>
</organism>
<proteinExistence type="predicted"/>
<dbReference type="Proteomes" id="UP000294739">
    <property type="component" value="Unassembled WGS sequence"/>
</dbReference>
<reference evidence="1 2" key="1">
    <citation type="submission" date="2019-03" db="EMBL/GenBank/DDBJ databases">
        <title>Draft genome sequences of novel Actinobacteria.</title>
        <authorList>
            <person name="Sahin N."/>
            <person name="Ay H."/>
            <person name="Saygin H."/>
        </authorList>
    </citation>
    <scope>NUCLEOTIDE SEQUENCE [LARGE SCALE GENOMIC DNA]</scope>
    <source>
        <strain evidence="1 2">5K138</strain>
    </source>
</reference>
<dbReference type="EMBL" id="SMKZ01000037">
    <property type="protein sequence ID" value="TDE02192.1"/>
    <property type="molecule type" value="Genomic_DNA"/>
</dbReference>
<comment type="caution">
    <text evidence="1">The sequence shown here is derived from an EMBL/GenBank/DDBJ whole genome shotgun (WGS) entry which is preliminary data.</text>
</comment>
<evidence type="ECO:0000313" key="1">
    <source>
        <dbReference type="EMBL" id="TDE02192.1"/>
    </source>
</evidence>
<dbReference type="OrthoDB" id="4284397at2"/>
<accession>A0A4R5CP27</accession>
<evidence type="ECO:0000313" key="2">
    <source>
        <dbReference type="Proteomes" id="UP000294739"/>
    </source>
</evidence>
<gene>
    <name evidence="1" type="ORF">E1269_21965</name>
</gene>
<name>A0A4R5CP27_9ACTN</name>